<dbReference type="EMBL" id="JACXXP010000005">
    <property type="protein sequence ID" value="MBD3904260.1"/>
    <property type="molecule type" value="Genomic_DNA"/>
</dbReference>
<gene>
    <name evidence="7" type="ORF">IEW27_06560</name>
    <name evidence="8" type="ORF">LNP80_14335</name>
</gene>
<dbReference type="GO" id="GO:0016020">
    <property type="term" value="C:membrane"/>
    <property type="evidence" value="ECO:0007669"/>
    <property type="project" value="UniProtKB-SubCell"/>
</dbReference>
<evidence type="ECO:0000313" key="8">
    <source>
        <dbReference type="EMBL" id="MCC9035424.1"/>
    </source>
</evidence>
<reference evidence="9" key="2">
    <citation type="submission" date="2023-07" db="EMBL/GenBank/DDBJ databases">
        <title>Description of novel Chryseobacterium sp. strain C-2.</title>
        <authorList>
            <person name="Saticioglu I.B."/>
        </authorList>
    </citation>
    <scope>NUCLEOTIDE SEQUENCE [LARGE SCALE GENOMIC DNA]</scope>
    <source>
        <strain evidence="9">C-2</strain>
    </source>
</reference>
<accession>A0A9Q3YS31</accession>
<dbReference type="GO" id="GO:0030416">
    <property type="term" value="P:methylamine metabolic process"/>
    <property type="evidence" value="ECO:0007669"/>
    <property type="project" value="InterPro"/>
</dbReference>
<sequence length="125" mass="14259">MKIFKFIISLLFGLMFINAGLNKFLNYMPMEKPTPEQMELFAAFEKIFWLMPLVGVVEIISGLLFIFPKTRALGAIVILPVMVGIVVHVFTMDKSPMGMSIAGVLFIINLWMIIDNKEKYRALLK</sequence>
<dbReference type="RefSeq" id="WP_191178832.1">
    <property type="nucleotide sequence ID" value="NZ_JACXXP010000005.1"/>
</dbReference>
<feature type="transmembrane region" description="Helical" evidence="5">
    <location>
        <begin position="97"/>
        <end position="114"/>
    </location>
</feature>
<proteinExistence type="predicted"/>
<evidence type="ECO:0000256" key="1">
    <source>
        <dbReference type="ARBA" id="ARBA00004141"/>
    </source>
</evidence>
<feature type="transmembrane region" description="Helical" evidence="5">
    <location>
        <begin position="73"/>
        <end position="91"/>
    </location>
</feature>
<evidence type="ECO:0000256" key="2">
    <source>
        <dbReference type="ARBA" id="ARBA00022692"/>
    </source>
</evidence>
<comment type="caution">
    <text evidence="8">The sequence shown here is derived from an EMBL/GenBank/DDBJ whole genome shotgun (WGS) entry which is preliminary data.</text>
</comment>
<keyword evidence="3 5" id="KW-1133">Transmembrane helix</keyword>
<reference evidence="8" key="1">
    <citation type="submission" date="2021-11" db="EMBL/GenBank/DDBJ databases">
        <title>Description of novel Chryseobacterium species.</title>
        <authorList>
            <person name="Saticioglu I.B."/>
            <person name="Ay H."/>
            <person name="Altun S."/>
            <person name="Duman M."/>
        </authorList>
    </citation>
    <scope>NUCLEOTIDE SEQUENCE</scope>
    <source>
        <strain evidence="8">C-39</strain>
    </source>
</reference>
<evidence type="ECO:0000256" key="5">
    <source>
        <dbReference type="SAM" id="Phobius"/>
    </source>
</evidence>
<dbReference type="EMBL" id="JAJJML010000001">
    <property type="protein sequence ID" value="MCC9035424.1"/>
    <property type="molecule type" value="Genomic_DNA"/>
</dbReference>
<dbReference type="AlphaFoldDB" id="A0A9Q3YS31"/>
<protein>
    <submittedName>
        <fullName evidence="8">DoxX family protein</fullName>
    </submittedName>
</protein>
<comment type="subcellular location">
    <subcellularLocation>
        <location evidence="1">Membrane</location>
        <topology evidence="1">Multi-pass membrane protein</topology>
    </subcellularLocation>
</comment>
<evidence type="ECO:0000313" key="9">
    <source>
        <dbReference type="Proteomes" id="UP000603715"/>
    </source>
</evidence>
<feature type="transmembrane region" description="Helical" evidence="5">
    <location>
        <begin position="46"/>
        <end position="66"/>
    </location>
</feature>
<keyword evidence="2 5" id="KW-0812">Transmembrane</keyword>
<keyword evidence="4 5" id="KW-0472">Membrane</keyword>
<feature type="domain" description="Methylamine utilisation protein MauE" evidence="6">
    <location>
        <begin position="1"/>
        <end position="88"/>
    </location>
</feature>
<evidence type="ECO:0000256" key="4">
    <source>
        <dbReference type="ARBA" id="ARBA00023136"/>
    </source>
</evidence>
<name>A0A9Q3YS31_9FLAO</name>
<organism evidence="8 10">
    <name type="scientific">Chryseobacterium muglaense</name>
    <dbReference type="NCBI Taxonomy" id="2893752"/>
    <lineage>
        <taxon>Bacteria</taxon>
        <taxon>Pseudomonadati</taxon>
        <taxon>Bacteroidota</taxon>
        <taxon>Flavobacteriia</taxon>
        <taxon>Flavobacteriales</taxon>
        <taxon>Weeksellaceae</taxon>
        <taxon>Chryseobacterium group</taxon>
        <taxon>Chryseobacterium</taxon>
    </lineage>
</organism>
<keyword evidence="9" id="KW-1185">Reference proteome</keyword>
<reference evidence="7" key="3">
    <citation type="submission" date="2024-05" db="EMBL/GenBank/DDBJ databases">
        <title>Description of novel Chryseobacterium sp. strain C-2.</title>
        <authorList>
            <person name="Saticioglu I.B."/>
        </authorList>
    </citation>
    <scope>NUCLEOTIDE SEQUENCE</scope>
    <source>
        <strain evidence="7">C-2</strain>
    </source>
</reference>
<dbReference type="Pfam" id="PF07291">
    <property type="entry name" value="MauE"/>
    <property type="match status" value="1"/>
</dbReference>
<evidence type="ECO:0000259" key="6">
    <source>
        <dbReference type="Pfam" id="PF07291"/>
    </source>
</evidence>
<dbReference type="Proteomes" id="UP000603715">
    <property type="component" value="Unassembled WGS sequence"/>
</dbReference>
<dbReference type="Proteomes" id="UP001107960">
    <property type="component" value="Unassembled WGS sequence"/>
</dbReference>
<dbReference type="InterPro" id="IPR009908">
    <property type="entry name" value="Methylamine_util_MauE"/>
</dbReference>
<evidence type="ECO:0000313" key="10">
    <source>
        <dbReference type="Proteomes" id="UP001107960"/>
    </source>
</evidence>
<evidence type="ECO:0000256" key="3">
    <source>
        <dbReference type="ARBA" id="ARBA00022989"/>
    </source>
</evidence>
<evidence type="ECO:0000313" key="7">
    <source>
        <dbReference type="EMBL" id="MBD3904260.1"/>
    </source>
</evidence>